<evidence type="ECO:0000313" key="3">
    <source>
        <dbReference type="EMBL" id="MEQ0562488.1"/>
    </source>
</evidence>
<comment type="caution">
    <text evidence="3">The sequence shown here is derived from an EMBL/GenBank/DDBJ whole genome shotgun (WGS) entry which is preliminary data.</text>
</comment>
<dbReference type="RefSeq" id="WP_348953965.1">
    <property type="nucleotide sequence ID" value="NZ_JBDZYD010000009.1"/>
</dbReference>
<dbReference type="Proteomes" id="UP001440984">
    <property type="component" value="Unassembled WGS sequence"/>
</dbReference>
<evidence type="ECO:0000256" key="2">
    <source>
        <dbReference type="SAM" id="Phobius"/>
    </source>
</evidence>
<keyword evidence="2" id="KW-0472">Membrane</keyword>
<evidence type="ECO:0000313" key="4">
    <source>
        <dbReference type="Proteomes" id="UP001440984"/>
    </source>
</evidence>
<name>A0ABV0LJL0_9PSEU</name>
<keyword evidence="4" id="KW-1185">Reference proteome</keyword>
<sequence length="105" mass="11593">MSLQPIIDALKGLPAGALWGLIGALAVIYFFGALLYSLFLWNRSDGEPFELRMPFLKLKTGHRDKEKPTKPQLPEQHPPANAELPEPVDPEATQAPRRADHGEPG</sequence>
<feature type="region of interest" description="Disordered" evidence="1">
    <location>
        <begin position="60"/>
        <end position="105"/>
    </location>
</feature>
<keyword evidence="2" id="KW-0812">Transmembrane</keyword>
<organism evidence="3 4">
    <name type="scientific">Amycolatopsis melonis</name>
    <dbReference type="NCBI Taxonomy" id="3156488"/>
    <lineage>
        <taxon>Bacteria</taxon>
        <taxon>Bacillati</taxon>
        <taxon>Actinomycetota</taxon>
        <taxon>Actinomycetes</taxon>
        <taxon>Pseudonocardiales</taxon>
        <taxon>Pseudonocardiaceae</taxon>
        <taxon>Amycolatopsis</taxon>
    </lineage>
</organism>
<proteinExistence type="predicted"/>
<keyword evidence="2" id="KW-1133">Transmembrane helix</keyword>
<dbReference type="EMBL" id="JBDZYD010000009">
    <property type="protein sequence ID" value="MEQ0562488.1"/>
    <property type="molecule type" value="Genomic_DNA"/>
</dbReference>
<gene>
    <name evidence="3" type="ORF">ABJI51_25680</name>
</gene>
<accession>A0ABV0LJL0</accession>
<protein>
    <submittedName>
        <fullName evidence="3">Uncharacterized protein</fullName>
    </submittedName>
</protein>
<reference evidence="3 4" key="1">
    <citation type="submission" date="2024-05" db="EMBL/GenBank/DDBJ databases">
        <authorList>
            <person name="Zhao H."/>
            <person name="Xu Y."/>
            <person name="Lin S."/>
            <person name="Spain J.C."/>
            <person name="Zhou N.-Y."/>
        </authorList>
    </citation>
    <scope>NUCLEOTIDE SEQUENCE [LARGE SCALE GENOMIC DNA]</scope>
    <source>
        <strain evidence="3 4">NEAU-NG30</strain>
    </source>
</reference>
<feature type="transmembrane region" description="Helical" evidence="2">
    <location>
        <begin position="18"/>
        <end position="41"/>
    </location>
</feature>
<evidence type="ECO:0000256" key="1">
    <source>
        <dbReference type="SAM" id="MobiDB-lite"/>
    </source>
</evidence>